<dbReference type="SUPFAM" id="SSF53335">
    <property type="entry name" value="S-adenosyl-L-methionine-dependent methyltransferases"/>
    <property type="match status" value="1"/>
</dbReference>
<dbReference type="InterPro" id="IPR025799">
    <property type="entry name" value="Arg_MeTrfase"/>
</dbReference>
<dbReference type="Gene3D" id="3.40.50.150">
    <property type="entry name" value="Vaccinia Virus protein VP39"/>
    <property type="match status" value="1"/>
</dbReference>
<dbReference type="PANTHER" id="PTHR11006">
    <property type="entry name" value="PROTEIN ARGININE N-METHYLTRANSFERASE"/>
    <property type="match status" value="1"/>
</dbReference>
<dbReference type="STRING" id="1798704.A3J93_01625"/>
<dbReference type="Proteomes" id="UP000177907">
    <property type="component" value="Unassembled WGS sequence"/>
</dbReference>
<proteinExistence type="predicted"/>
<dbReference type="Pfam" id="PF06325">
    <property type="entry name" value="PrmA"/>
    <property type="match status" value="1"/>
</dbReference>
<dbReference type="InterPro" id="IPR029063">
    <property type="entry name" value="SAM-dependent_MTases_sf"/>
</dbReference>
<dbReference type="EMBL" id="MFQZ01000001">
    <property type="protein sequence ID" value="OGH88771.1"/>
    <property type="molecule type" value="Genomic_DNA"/>
</dbReference>
<dbReference type="PANTHER" id="PTHR11006:SF53">
    <property type="entry name" value="PROTEIN ARGININE N-METHYLTRANSFERASE 3"/>
    <property type="match status" value="1"/>
</dbReference>
<name>A0A1F6NY03_9BACT</name>
<dbReference type="CDD" id="cd02440">
    <property type="entry name" value="AdoMet_MTases"/>
    <property type="match status" value="1"/>
</dbReference>
<dbReference type="AlphaFoldDB" id="A0A1F6NY03"/>
<comment type="caution">
    <text evidence="1">The sequence shown here is derived from an EMBL/GenBank/DDBJ whole genome shotgun (WGS) entry which is preliminary data.</text>
</comment>
<reference evidence="1 2" key="1">
    <citation type="journal article" date="2016" name="Nat. Commun.">
        <title>Thousands of microbial genomes shed light on interconnected biogeochemical processes in an aquifer system.</title>
        <authorList>
            <person name="Anantharaman K."/>
            <person name="Brown C.T."/>
            <person name="Hug L.A."/>
            <person name="Sharon I."/>
            <person name="Castelle C.J."/>
            <person name="Probst A.J."/>
            <person name="Thomas B.C."/>
            <person name="Singh A."/>
            <person name="Wilkins M.J."/>
            <person name="Karaoz U."/>
            <person name="Brodie E.L."/>
            <person name="Williams K.H."/>
            <person name="Hubbard S.S."/>
            <person name="Banfield J.F."/>
        </authorList>
    </citation>
    <scope>NUCLEOTIDE SEQUENCE [LARGE SCALE GENOMIC DNA]</scope>
</reference>
<protein>
    <recommendedName>
        <fullName evidence="3">PRMT5 oligomerisation domain-containing protein</fullName>
    </recommendedName>
</protein>
<organism evidence="1 2">
    <name type="scientific">Candidatus Magasanikbacteria bacterium RIFOXYC2_FULL_42_28</name>
    <dbReference type="NCBI Taxonomy" id="1798704"/>
    <lineage>
        <taxon>Bacteria</taxon>
        <taxon>Candidatus Magasanikiibacteriota</taxon>
    </lineage>
</organism>
<dbReference type="GO" id="GO:0016274">
    <property type="term" value="F:protein-arginine N-methyltransferase activity"/>
    <property type="evidence" value="ECO:0007669"/>
    <property type="project" value="InterPro"/>
</dbReference>
<evidence type="ECO:0008006" key="3">
    <source>
        <dbReference type="Google" id="ProtNLM"/>
    </source>
</evidence>
<evidence type="ECO:0000313" key="2">
    <source>
        <dbReference type="Proteomes" id="UP000177907"/>
    </source>
</evidence>
<dbReference type="GO" id="GO:0042054">
    <property type="term" value="F:histone methyltransferase activity"/>
    <property type="evidence" value="ECO:0007669"/>
    <property type="project" value="TreeGrafter"/>
</dbReference>
<gene>
    <name evidence="1" type="ORF">A3J93_01625</name>
</gene>
<accession>A0A1F6NY03</accession>
<evidence type="ECO:0000313" key="1">
    <source>
        <dbReference type="EMBL" id="OGH88771.1"/>
    </source>
</evidence>
<sequence length="280" mass="31114">MSDNLFSSIDFVGQCLVDEERTRLFKKAINKIVKKTDVVFDVGTGSGIMAILAAQAGAKKVVAVEFDKFIAQIARNAIALNKFADVISLVTEDAKKCVFPVKTKFDVVIAEMLTTGMVEEYQVQAINNIHNQGVVGQATTFLPYKQDTHITLTNTDFTVYGLKFPMVSHLWKWHDWSNLKVKKITEPTLLNSVMFNNKIEEVFTGLISFKVKKGGIVNSVYLTSETFLADGISVKDTEALNAPMLIPIKEFTVEVGDVVNIKVGYIFGGGYNHFKVDRVE</sequence>